<evidence type="ECO:0000313" key="2">
    <source>
        <dbReference type="EMBL" id="GFC87683.1"/>
    </source>
</evidence>
<feature type="non-terminal residue" evidence="2">
    <location>
        <position position="1"/>
    </location>
</feature>
<feature type="compositionally biased region" description="Basic and acidic residues" evidence="1">
    <location>
        <begin position="16"/>
        <end position="42"/>
    </location>
</feature>
<feature type="compositionally biased region" description="Polar residues" evidence="1">
    <location>
        <begin position="1"/>
        <end position="10"/>
    </location>
</feature>
<sequence>AKFEKSSTSFGPCKSDAFRKRDHDDHHGDAPPPEGEKIEKRQKISKGSKSTSGSSSKQSIEKPASKQQPQQQD</sequence>
<gene>
    <name evidence="2" type="ORF">Tci_859653</name>
</gene>
<dbReference type="EMBL" id="BKCJ011111516">
    <property type="protein sequence ID" value="GFC87683.1"/>
    <property type="molecule type" value="Genomic_DNA"/>
</dbReference>
<proteinExistence type="predicted"/>
<comment type="caution">
    <text evidence="2">The sequence shown here is derived from an EMBL/GenBank/DDBJ whole genome shotgun (WGS) entry which is preliminary data.</text>
</comment>
<accession>A0A699RPE0</accession>
<organism evidence="2">
    <name type="scientific">Tanacetum cinerariifolium</name>
    <name type="common">Dalmatian daisy</name>
    <name type="synonym">Chrysanthemum cinerariifolium</name>
    <dbReference type="NCBI Taxonomy" id="118510"/>
    <lineage>
        <taxon>Eukaryota</taxon>
        <taxon>Viridiplantae</taxon>
        <taxon>Streptophyta</taxon>
        <taxon>Embryophyta</taxon>
        <taxon>Tracheophyta</taxon>
        <taxon>Spermatophyta</taxon>
        <taxon>Magnoliopsida</taxon>
        <taxon>eudicotyledons</taxon>
        <taxon>Gunneridae</taxon>
        <taxon>Pentapetalae</taxon>
        <taxon>asterids</taxon>
        <taxon>campanulids</taxon>
        <taxon>Asterales</taxon>
        <taxon>Asteraceae</taxon>
        <taxon>Asteroideae</taxon>
        <taxon>Anthemideae</taxon>
        <taxon>Anthemidinae</taxon>
        <taxon>Tanacetum</taxon>
    </lineage>
</organism>
<protein>
    <submittedName>
        <fullName evidence="2">Uncharacterized protein</fullName>
    </submittedName>
</protein>
<name>A0A699RPE0_TANCI</name>
<reference evidence="2" key="1">
    <citation type="journal article" date="2019" name="Sci. Rep.">
        <title>Draft genome of Tanacetum cinerariifolium, the natural source of mosquito coil.</title>
        <authorList>
            <person name="Yamashiro T."/>
            <person name="Shiraishi A."/>
            <person name="Satake H."/>
            <person name="Nakayama K."/>
        </authorList>
    </citation>
    <scope>NUCLEOTIDE SEQUENCE</scope>
</reference>
<feature type="compositionally biased region" description="Low complexity" evidence="1">
    <location>
        <begin position="45"/>
        <end position="58"/>
    </location>
</feature>
<dbReference type="AlphaFoldDB" id="A0A699RPE0"/>
<feature type="region of interest" description="Disordered" evidence="1">
    <location>
        <begin position="1"/>
        <end position="73"/>
    </location>
</feature>
<evidence type="ECO:0000256" key="1">
    <source>
        <dbReference type="SAM" id="MobiDB-lite"/>
    </source>
</evidence>